<gene>
    <name evidence="3" type="ORF">NONO_c35440</name>
</gene>
<dbReference type="PATRIC" id="fig|1415166.3.peg.3634"/>
<dbReference type="Gene3D" id="2.60.120.10">
    <property type="entry name" value="Jelly Rolls"/>
    <property type="match status" value="1"/>
</dbReference>
<keyword evidence="1" id="KW-0238">DNA-binding</keyword>
<dbReference type="PROSITE" id="PS50943">
    <property type="entry name" value="HTH_CROC1"/>
    <property type="match status" value="1"/>
</dbReference>
<feature type="domain" description="HTH cro/C1-type" evidence="2">
    <location>
        <begin position="34"/>
        <end position="88"/>
    </location>
</feature>
<name>W5TM56_9NOCA</name>
<dbReference type="SMART" id="SM00530">
    <property type="entry name" value="HTH_XRE"/>
    <property type="match status" value="1"/>
</dbReference>
<evidence type="ECO:0000313" key="4">
    <source>
        <dbReference type="Proteomes" id="UP000019150"/>
    </source>
</evidence>
<dbReference type="eggNOG" id="COG1396">
    <property type="taxonomic scope" value="Bacteria"/>
</dbReference>
<accession>W5TM56</accession>
<organism evidence="3 4">
    <name type="scientific">Nocardia nova SH22a</name>
    <dbReference type="NCBI Taxonomy" id="1415166"/>
    <lineage>
        <taxon>Bacteria</taxon>
        <taxon>Bacillati</taxon>
        <taxon>Actinomycetota</taxon>
        <taxon>Actinomycetes</taxon>
        <taxon>Mycobacteriales</taxon>
        <taxon>Nocardiaceae</taxon>
        <taxon>Nocardia</taxon>
    </lineage>
</organism>
<proteinExistence type="predicted"/>
<sequence length="201" mass="21546">MRVTVWAIRVGDSLYGVDVSDRQEGDVGWIGRRVARLRRERGWTLATLGGKVDLSSTQLSRIESGARQPSVGTLIEIARAFGITLSELVAEDHAPRFHLVRAGQRASHETASGVLAPLSGDYPALNAVHLTIPATAEAPEARHQGEEWLYVLTGSVEIVIGATTTILAPGDAIHFPSRTPHSVRNVGPAPAETLLVSAHTR</sequence>
<keyword evidence="4" id="KW-1185">Reference proteome</keyword>
<dbReference type="InterPro" id="IPR013096">
    <property type="entry name" value="Cupin_2"/>
</dbReference>
<dbReference type="CDD" id="cd00093">
    <property type="entry name" value="HTH_XRE"/>
    <property type="match status" value="1"/>
</dbReference>
<dbReference type="GO" id="GO:0003700">
    <property type="term" value="F:DNA-binding transcription factor activity"/>
    <property type="evidence" value="ECO:0007669"/>
    <property type="project" value="TreeGrafter"/>
</dbReference>
<dbReference type="InterPro" id="IPR010982">
    <property type="entry name" value="Lambda_DNA-bd_dom_sf"/>
</dbReference>
<dbReference type="InterPro" id="IPR014710">
    <property type="entry name" value="RmlC-like_jellyroll"/>
</dbReference>
<protein>
    <submittedName>
        <fullName evidence="3">Putative transcriptional regulator</fullName>
    </submittedName>
</protein>
<dbReference type="GO" id="GO:0003677">
    <property type="term" value="F:DNA binding"/>
    <property type="evidence" value="ECO:0007669"/>
    <property type="project" value="UniProtKB-KW"/>
</dbReference>
<dbReference type="Pfam" id="PF07883">
    <property type="entry name" value="Cupin_2"/>
    <property type="match status" value="1"/>
</dbReference>
<dbReference type="GO" id="GO:0005829">
    <property type="term" value="C:cytosol"/>
    <property type="evidence" value="ECO:0007669"/>
    <property type="project" value="TreeGrafter"/>
</dbReference>
<dbReference type="OrthoDB" id="5114244at2"/>
<dbReference type="AlphaFoldDB" id="W5TM56"/>
<dbReference type="SUPFAM" id="SSF47413">
    <property type="entry name" value="lambda repressor-like DNA-binding domains"/>
    <property type="match status" value="1"/>
</dbReference>
<dbReference type="SUPFAM" id="SSF51182">
    <property type="entry name" value="RmlC-like cupins"/>
    <property type="match status" value="1"/>
</dbReference>
<dbReference type="Gene3D" id="1.10.260.40">
    <property type="entry name" value="lambda repressor-like DNA-binding domains"/>
    <property type="match status" value="1"/>
</dbReference>
<evidence type="ECO:0000259" key="2">
    <source>
        <dbReference type="PROSITE" id="PS50943"/>
    </source>
</evidence>
<dbReference type="InterPro" id="IPR050807">
    <property type="entry name" value="TransReg_Diox_bact_type"/>
</dbReference>
<dbReference type="STRING" id="1415166.NONO_c35440"/>
<dbReference type="PANTHER" id="PTHR46797">
    <property type="entry name" value="HTH-TYPE TRANSCRIPTIONAL REGULATOR"/>
    <property type="match status" value="1"/>
</dbReference>
<dbReference type="EMBL" id="CP006850">
    <property type="protein sequence ID" value="AHH18331.1"/>
    <property type="molecule type" value="Genomic_DNA"/>
</dbReference>
<dbReference type="Pfam" id="PF01381">
    <property type="entry name" value="HTH_3"/>
    <property type="match status" value="1"/>
</dbReference>
<evidence type="ECO:0000256" key="1">
    <source>
        <dbReference type="ARBA" id="ARBA00023125"/>
    </source>
</evidence>
<dbReference type="Proteomes" id="UP000019150">
    <property type="component" value="Chromosome"/>
</dbReference>
<dbReference type="PANTHER" id="PTHR46797:SF1">
    <property type="entry name" value="METHYLPHOSPHONATE SYNTHASE"/>
    <property type="match status" value="1"/>
</dbReference>
<dbReference type="CDD" id="cd02209">
    <property type="entry name" value="cupin_XRE_C"/>
    <property type="match status" value="1"/>
</dbReference>
<evidence type="ECO:0000313" key="3">
    <source>
        <dbReference type="EMBL" id="AHH18331.1"/>
    </source>
</evidence>
<dbReference type="HOGENOM" id="CLU_085376_2_0_11"/>
<dbReference type="KEGG" id="nno:NONO_c35440"/>
<dbReference type="InterPro" id="IPR001387">
    <property type="entry name" value="Cro/C1-type_HTH"/>
</dbReference>
<dbReference type="InterPro" id="IPR011051">
    <property type="entry name" value="RmlC_Cupin_sf"/>
</dbReference>
<reference evidence="3 4" key="1">
    <citation type="journal article" date="2014" name="Appl. Environ. Microbiol.">
        <title>Insights into the Microbial Degradation of Rubber and Gutta-Percha by Analysis of the Complete Genome of Nocardia nova SH22a.</title>
        <authorList>
            <person name="Luo Q."/>
            <person name="Hiessl S."/>
            <person name="Poehlein A."/>
            <person name="Daniel R."/>
            <person name="Steinbuchel A."/>
        </authorList>
    </citation>
    <scope>NUCLEOTIDE SEQUENCE [LARGE SCALE GENOMIC DNA]</scope>
    <source>
        <strain evidence="3">SH22a</strain>
    </source>
</reference>